<dbReference type="GO" id="GO:0004523">
    <property type="term" value="F:RNA-DNA hybrid ribonuclease activity"/>
    <property type="evidence" value="ECO:0007669"/>
    <property type="project" value="InterPro"/>
</dbReference>
<dbReference type="AlphaFoldDB" id="A0A6A3CAC8"/>
<sequence length="198" mass="21972">MVFSRQSASVSRASTRWSPPPQGGCKINTDGAREGATGFASCGGVLHSWRGDWLFGFSRSIGIWSVMEAELWGVHEGLVHAWNSGERRVILEIDSLETSGVLDRKRGAGVSFTLYDRIAALLERDWIMEIRHIGRVANQAADNLEKMVDVGGAEAYEFHDPPCMYSANSSVGLLWGRCSYCLMFLTPLFTKKKKILLK</sequence>
<dbReference type="PANTHER" id="PTHR47723">
    <property type="entry name" value="OS05G0353850 PROTEIN"/>
    <property type="match status" value="1"/>
</dbReference>
<reference evidence="3" key="1">
    <citation type="submission" date="2019-09" db="EMBL/GenBank/DDBJ databases">
        <title>Draft genome information of white flower Hibiscus syriacus.</title>
        <authorList>
            <person name="Kim Y.-M."/>
        </authorList>
    </citation>
    <scope>NUCLEOTIDE SEQUENCE [LARGE SCALE GENOMIC DNA]</scope>
    <source>
        <strain evidence="3">YM2019G1</strain>
    </source>
</reference>
<dbReference type="InterPro" id="IPR044730">
    <property type="entry name" value="RNase_H-like_dom_plant"/>
</dbReference>
<dbReference type="SUPFAM" id="SSF53098">
    <property type="entry name" value="Ribonuclease H-like"/>
    <property type="match status" value="1"/>
</dbReference>
<evidence type="ECO:0000259" key="2">
    <source>
        <dbReference type="Pfam" id="PF13456"/>
    </source>
</evidence>
<keyword evidence="4" id="KW-1185">Reference proteome</keyword>
<gene>
    <name evidence="3" type="ORF">F3Y22_tig00010865pilonHSYRG00038</name>
</gene>
<proteinExistence type="predicted"/>
<evidence type="ECO:0000256" key="1">
    <source>
        <dbReference type="SAM" id="MobiDB-lite"/>
    </source>
</evidence>
<dbReference type="InterPro" id="IPR012337">
    <property type="entry name" value="RNaseH-like_sf"/>
</dbReference>
<accession>A0A6A3CAC8</accession>
<evidence type="ECO:0000313" key="3">
    <source>
        <dbReference type="EMBL" id="KAE8724152.1"/>
    </source>
</evidence>
<name>A0A6A3CAC8_HIBSY</name>
<comment type="caution">
    <text evidence="3">The sequence shown here is derived from an EMBL/GenBank/DDBJ whole genome shotgun (WGS) entry which is preliminary data.</text>
</comment>
<protein>
    <recommendedName>
        <fullName evidence="2">RNase H type-1 domain-containing protein</fullName>
    </recommendedName>
</protein>
<dbReference type="GO" id="GO:0003676">
    <property type="term" value="F:nucleic acid binding"/>
    <property type="evidence" value="ECO:0007669"/>
    <property type="project" value="InterPro"/>
</dbReference>
<dbReference type="EMBL" id="VEPZ02000482">
    <property type="protein sequence ID" value="KAE8724152.1"/>
    <property type="molecule type" value="Genomic_DNA"/>
</dbReference>
<dbReference type="PANTHER" id="PTHR47723:SF19">
    <property type="entry name" value="POLYNUCLEOTIDYL TRANSFERASE, RIBONUCLEASE H-LIKE SUPERFAMILY PROTEIN"/>
    <property type="match status" value="1"/>
</dbReference>
<dbReference type="CDD" id="cd06222">
    <property type="entry name" value="RNase_H_like"/>
    <property type="match status" value="1"/>
</dbReference>
<dbReference type="InterPro" id="IPR002156">
    <property type="entry name" value="RNaseH_domain"/>
</dbReference>
<dbReference type="Proteomes" id="UP000436088">
    <property type="component" value="Unassembled WGS sequence"/>
</dbReference>
<evidence type="ECO:0000313" key="4">
    <source>
        <dbReference type="Proteomes" id="UP000436088"/>
    </source>
</evidence>
<feature type="region of interest" description="Disordered" evidence="1">
    <location>
        <begin position="1"/>
        <end position="23"/>
    </location>
</feature>
<dbReference type="InterPro" id="IPR036397">
    <property type="entry name" value="RNaseH_sf"/>
</dbReference>
<feature type="compositionally biased region" description="Polar residues" evidence="1">
    <location>
        <begin position="1"/>
        <end position="17"/>
    </location>
</feature>
<dbReference type="InterPro" id="IPR053151">
    <property type="entry name" value="RNase_H-like"/>
</dbReference>
<feature type="domain" description="RNase H type-1" evidence="2">
    <location>
        <begin position="28"/>
        <end position="147"/>
    </location>
</feature>
<organism evidence="3 4">
    <name type="scientific">Hibiscus syriacus</name>
    <name type="common">Rose of Sharon</name>
    <dbReference type="NCBI Taxonomy" id="106335"/>
    <lineage>
        <taxon>Eukaryota</taxon>
        <taxon>Viridiplantae</taxon>
        <taxon>Streptophyta</taxon>
        <taxon>Embryophyta</taxon>
        <taxon>Tracheophyta</taxon>
        <taxon>Spermatophyta</taxon>
        <taxon>Magnoliopsida</taxon>
        <taxon>eudicotyledons</taxon>
        <taxon>Gunneridae</taxon>
        <taxon>Pentapetalae</taxon>
        <taxon>rosids</taxon>
        <taxon>malvids</taxon>
        <taxon>Malvales</taxon>
        <taxon>Malvaceae</taxon>
        <taxon>Malvoideae</taxon>
        <taxon>Hibiscus</taxon>
    </lineage>
</organism>
<dbReference type="Gene3D" id="3.30.420.10">
    <property type="entry name" value="Ribonuclease H-like superfamily/Ribonuclease H"/>
    <property type="match status" value="1"/>
</dbReference>
<dbReference type="Pfam" id="PF13456">
    <property type="entry name" value="RVT_3"/>
    <property type="match status" value="1"/>
</dbReference>